<dbReference type="GO" id="GO:0004040">
    <property type="term" value="F:amidase activity"/>
    <property type="evidence" value="ECO:0007669"/>
    <property type="project" value="UniProtKB-EC"/>
</dbReference>
<accession>A0AAD8Y988</accession>
<evidence type="ECO:0000313" key="3">
    <source>
        <dbReference type="Proteomes" id="UP001224775"/>
    </source>
</evidence>
<dbReference type="Proteomes" id="UP001224775">
    <property type="component" value="Unassembled WGS sequence"/>
</dbReference>
<dbReference type="PANTHER" id="PTHR11895">
    <property type="entry name" value="TRANSAMIDASE"/>
    <property type="match status" value="1"/>
</dbReference>
<dbReference type="AlphaFoldDB" id="A0AAD8Y988"/>
<reference evidence="2" key="1">
    <citation type="submission" date="2023-06" db="EMBL/GenBank/DDBJ databases">
        <title>Survivors Of The Sea: Transcriptome response of Skeletonema marinoi to long-term dormancy.</title>
        <authorList>
            <person name="Pinder M.I.M."/>
            <person name="Kourtchenko O."/>
            <person name="Robertson E.K."/>
            <person name="Larsson T."/>
            <person name="Maumus F."/>
            <person name="Osuna-Cruz C.M."/>
            <person name="Vancaester E."/>
            <person name="Stenow R."/>
            <person name="Vandepoele K."/>
            <person name="Ploug H."/>
            <person name="Bruchert V."/>
            <person name="Godhe A."/>
            <person name="Topel M."/>
        </authorList>
    </citation>
    <scope>NUCLEOTIDE SEQUENCE</scope>
    <source>
        <strain evidence="2">R05AC</strain>
    </source>
</reference>
<name>A0AAD8Y988_9STRA</name>
<dbReference type="EC" id="3.5.1.4" evidence="2"/>
<proteinExistence type="predicted"/>
<dbReference type="InterPro" id="IPR023631">
    <property type="entry name" value="Amidase_dom"/>
</dbReference>
<keyword evidence="3" id="KW-1185">Reference proteome</keyword>
<organism evidence="2 3">
    <name type="scientific">Skeletonema marinoi</name>
    <dbReference type="NCBI Taxonomy" id="267567"/>
    <lineage>
        <taxon>Eukaryota</taxon>
        <taxon>Sar</taxon>
        <taxon>Stramenopiles</taxon>
        <taxon>Ochrophyta</taxon>
        <taxon>Bacillariophyta</taxon>
        <taxon>Coscinodiscophyceae</taxon>
        <taxon>Thalassiosirophycidae</taxon>
        <taxon>Thalassiosirales</taxon>
        <taxon>Skeletonemataceae</taxon>
        <taxon>Skeletonema</taxon>
        <taxon>Skeletonema marinoi-dohrnii complex</taxon>
    </lineage>
</organism>
<dbReference type="PANTHER" id="PTHR11895:SF76">
    <property type="entry name" value="INDOLEACETAMIDE HYDROLASE"/>
    <property type="match status" value="1"/>
</dbReference>
<protein>
    <submittedName>
        <fullName evidence="2">Amidase</fullName>
        <ecNumber evidence="2">3.5.1.4</ecNumber>
    </submittedName>
</protein>
<gene>
    <name evidence="2" type="ORF">QTG54_006726</name>
</gene>
<dbReference type="Pfam" id="PF01425">
    <property type="entry name" value="Amidase"/>
    <property type="match status" value="1"/>
</dbReference>
<feature type="domain" description="Amidase" evidence="1">
    <location>
        <begin position="81"/>
        <end position="511"/>
    </location>
</feature>
<evidence type="ECO:0000259" key="1">
    <source>
        <dbReference type="Pfam" id="PF01425"/>
    </source>
</evidence>
<dbReference type="Gene3D" id="3.90.1300.10">
    <property type="entry name" value="Amidase signature (AS) domain"/>
    <property type="match status" value="1"/>
</dbReference>
<dbReference type="EMBL" id="JATAAI010000011">
    <property type="protein sequence ID" value="KAK1742161.1"/>
    <property type="molecule type" value="Genomic_DNA"/>
</dbReference>
<dbReference type="SUPFAM" id="SSF75304">
    <property type="entry name" value="Amidase signature (AS) enzymes"/>
    <property type="match status" value="1"/>
</dbReference>
<evidence type="ECO:0000313" key="2">
    <source>
        <dbReference type="EMBL" id="KAK1742161.1"/>
    </source>
</evidence>
<dbReference type="InterPro" id="IPR000120">
    <property type="entry name" value="Amidase"/>
</dbReference>
<sequence>MIVAPESLLKYSAIELSRALHSRQVTAVDLMHETLHRIDAINPQINAVVSLEQNRDRLMEEARRADEILDGIAAAVNNNDASDDSFISSSKNNDWLRGIPMAIKDLEDAQGFPTTKGCPIYGTYNDESTSWHFDNQTEDAPYVHRLRKAGAIIIGKTNTPELGAGCHSYNPIFGTTVNPMDVSKAAGGSSGGAGAALASYMFCALDGSDMMGSLRNPAGWNSLYSLRPTVEWMEEEQVVDDELVDNDADDHNVKMPWPMSTIGPMGRCPEDLALMLQSMIPAGRAELFDAASILDQSSEQLSQIVKGKTIGWLADWGGEYPMEAGVLQQCRESLDIFTKGNIDIQCVATPLFSSKELWESWITIRSHLIFNSLHEQIGGDRCDVLQTLKERGVKAEVIYECERGFKLTKEQIHDRLRMVQAWSTCAENEFGSKYDFLALPSSQTYPFDASLDWPKSIAGKKMDTYHRWMEVMVPVTVAGLPCVTIPAGIGSRGLLIGVQIFGPKGSDAKLLQLACWYSRYCKGDYL</sequence>
<keyword evidence="2" id="KW-0378">Hydrolase</keyword>
<dbReference type="InterPro" id="IPR036928">
    <property type="entry name" value="AS_sf"/>
</dbReference>
<comment type="caution">
    <text evidence="2">The sequence shown here is derived from an EMBL/GenBank/DDBJ whole genome shotgun (WGS) entry which is preliminary data.</text>
</comment>